<evidence type="ECO:0000256" key="1">
    <source>
        <dbReference type="SAM" id="MobiDB-lite"/>
    </source>
</evidence>
<dbReference type="EMBL" id="JARKIB010000026">
    <property type="protein sequence ID" value="KAJ7765194.1"/>
    <property type="molecule type" value="Genomic_DNA"/>
</dbReference>
<evidence type="ECO:0000313" key="2">
    <source>
        <dbReference type="EMBL" id="KAJ7765194.1"/>
    </source>
</evidence>
<dbReference type="AlphaFoldDB" id="A0AAD7JKE0"/>
<feature type="compositionally biased region" description="Low complexity" evidence="1">
    <location>
        <begin position="261"/>
        <end position="271"/>
    </location>
</feature>
<accession>A0AAD7JKE0</accession>
<feature type="region of interest" description="Disordered" evidence="1">
    <location>
        <begin position="154"/>
        <end position="361"/>
    </location>
</feature>
<organism evidence="2 3">
    <name type="scientific">Mycena metata</name>
    <dbReference type="NCBI Taxonomy" id="1033252"/>
    <lineage>
        <taxon>Eukaryota</taxon>
        <taxon>Fungi</taxon>
        <taxon>Dikarya</taxon>
        <taxon>Basidiomycota</taxon>
        <taxon>Agaricomycotina</taxon>
        <taxon>Agaricomycetes</taxon>
        <taxon>Agaricomycetidae</taxon>
        <taxon>Agaricales</taxon>
        <taxon>Marasmiineae</taxon>
        <taxon>Mycenaceae</taxon>
        <taxon>Mycena</taxon>
    </lineage>
</organism>
<name>A0AAD7JKE0_9AGAR</name>
<keyword evidence="3" id="KW-1185">Reference proteome</keyword>
<comment type="caution">
    <text evidence="2">The sequence shown here is derived from an EMBL/GenBank/DDBJ whole genome shotgun (WGS) entry which is preliminary data.</text>
</comment>
<reference evidence="2" key="1">
    <citation type="submission" date="2023-03" db="EMBL/GenBank/DDBJ databases">
        <title>Massive genome expansion in bonnet fungi (Mycena s.s.) driven by repeated elements and novel gene families across ecological guilds.</title>
        <authorList>
            <consortium name="Lawrence Berkeley National Laboratory"/>
            <person name="Harder C.B."/>
            <person name="Miyauchi S."/>
            <person name="Viragh M."/>
            <person name="Kuo A."/>
            <person name="Thoen E."/>
            <person name="Andreopoulos B."/>
            <person name="Lu D."/>
            <person name="Skrede I."/>
            <person name="Drula E."/>
            <person name="Henrissat B."/>
            <person name="Morin E."/>
            <person name="Kohler A."/>
            <person name="Barry K."/>
            <person name="LaButti K."/>
            <person name="Morin E."/>
            <person name="Salamov A."/>
            <person name="Lipzen A."/>
            <person name="Mereny Z."/>
            <person name="Hegedus B."/>
            <person name="Baldrian P."/>
            <person name="Stursova M."/>
            <person name="Weitz H."/>
            <person name="Taylor A."/>
            <person name="Grigoriev I.V."/>
            <person name="Nagy L.G."/>
            <person name="Martin F."/>
            <person name="Kauserud H."/>
        </authorList>
    </citation>
    <scope>NUCLEOTIDE SEQUENCE</scope>
    <source>
        <strain evidence="2">CBHHK182m</strain>
    </source>
</reference>
<feature type="compositionally biased region" description="Gly residues" evidence="1">
    <location>
        <begin position="334"/>
        <end position="348"/>
    </location>
</feature>
<dbReference type="Proteomes" id="UP001215598">
    <property type="component" value="Unassembled WGS sequence"/>
</dbReference>
<sequence length="380" mass="40081">MREKSRGGLWKAKEAYLGRRTRGEERIPVQSPNGEHLGVSGGEEPTGLAPGGWKQEETQICIDALPDFLEPIFRGVHEHTGLHAMVILGGPMPKYSGELWTVNFAVGRTRAAAPIPCTLWKKDRFNQQVVKFMMDYLATAFDETDCDAAAVRDSKLDGASPDDKEADFDDDLSLESSDDESDSGSSGEDEEEEEDARLTKKRKTVKKPACSVPKGTSPAPPPNDNHHASLDDLPYDQQRQRNMRQNKLEDGEGEEDCNRNSSQPSASASSACETAPRRASSAVEPLRAKHSGTVGGRLEGCGDAWAGGQEGSAGGGVDSCDVGGKDVEMPVAGGEEGSAGGGVDGAGGSVDRAEGGVDGREHDEVATAVCAAEANAGAPQ</sequence>
<proteinExistence type="predicted"/>
<feature type="compositionally biased region" description="Gly residues" evidence="1">
    <location>
        <begin position="308"/>
        <end position="317"/>
    </location>
</feature>
<protein>
    <submittedName>
        <fullName evidence="2">Uncharacterized protein</fullName>
    </submittedName>
</protein>
<feature type="compositionally biased region" description="Basic and acidic residues" evidence="1">
    <location>
        <begin position="351"/>
        <end position="361"/>
    </location>
</feature>
<feature type="compositionally biased region" description="Acidic residues" evidence="1">
    <location>
        <begin position="164"/>
        <end position="195"/>
    </location>
</feature>
<evidence type="ECO:0000313" key="3">
    <source>
        <dbReference type="Proteomes" id="UP001215598"/>
    </source>
</evidence>
<feature type="region of interest" description="Disordered" evidence="1">
    <location>
        <begin position="21"/>
        <end position="52"/>
    </location>
</feature>
<gene>
    <name evidence="2" type="ORF">B0H16DRAFT_1796443</name>
</gene>